<dbReference type="Proteomes" id="UP000800092">
    <property type="component" value="Unassembled WGS sequence"/>
</dbReference>
<dbReference type="GO" id="GO:0001228">
    <property type="term" value="F:DNA-binding transcription activator activity, RNA polymerase II-specific"/>
    <property type="evidence" value="ECO:0007669"/>
    <property type="project" value="TreeGrafter"/>
</dbReference>
<feature type="compositionally biased region" description="Basic and acidic residues" evidence="3">
    <location>
        <begin position="40"/>
        <end position="66"/>
    </location>
</feature>
<dbReference type="PANTHER" id="PTHR40621">
    <property type="entry name" value="TRANSCRIPTION FACTOR KAPC-RELATED"/>
    <property type="match status" value="1"/>
</dbReference>
<dbReference type="GO" id="GO:0090575">
    <property type="term" value="C:RNA polymerase II transcription regulator complex"/>
    <property type="evidence" value="ECO:0007669"/>
    <property type="project" value="TreeGrafter"/>
</dbReference>
<protein>
    <recommendedName>
        <fullName evidence="4">BZIP domain-containing protein</fullName>
    </recommendedName>
</protein>
<dbReference type="EMBL" id="ML991817">
    <property type="protein sequence ID" value="KAF2232270.1"/>
    <property type="molecule type" value="Genomic_DNA"/>
</dbReference>
<reference evidence="5" key="1">
    <citation type="journal article" date="2020" name="Stud. Mycol.">
        <title>101 Dothideomycetes genomes: a test case for predicting lifestyles and emergence of pathogens.</title>
        <authorList>
            <person name="Haridas S."/>
            <person name="Albert R."/>
            <person name="Binder M."/>
            <person name="Bloem J."/>
            <person name="Labutti K."/>
            <person name="Salamov A."/>
            <person name="Andreopoulos B."/>
            <person name="Baker S."/>
            <person name="Barry K."/>
            <person name="Bills G."/>
            <person name="Bluhm B."/>
            <person name="Cannon C."/>
            <person name="Castanera R."/>
            <person name="Culley D."/>
            <person name="Daum C."/>
            <person name="Ezra D."/>
            <person name="Gonzalez J."/>
            <person name="Henrissat B."/>
            <person name="Kuo A."/>
            <person name="Liang C."/>
            <person name="Lipzen A."/>
            <person name="Lutzoni F."/>
            <person name="Magnuson J."/>
            <person name="Mondo S."/>
            <person name="Nolan M."/>
            <person name="Ohm R."/>
            <person name="Pangilinan J."/>
            <person name="Park H.-J."/>
            <person name="Ramirez L."/>
            <person name="Alfaro M."/>
            <person name="Sun H."/>
            <person name="Tritt A."/>
            <person name="Yoshinaga Y."/>
            <person name="Zwiers L.-H."/>
            <person name="Turgeon B."/>
            <person name="Goodwin S."/>
            <person name="Spatafora J."/>
            <person name="Crous P."/>
            <person name="Grigoriev I."/>
        </authorList>
    </citation>
    <scope>NUCLEOTIDE SEQUENCE</scope>
    <source>
        <strain evidence="5">Tuck. ex Michener</strain>
    </source>
</reference>
<dbReference type="CDD" id="cd14688">
    <property type="entry name" value="bZIP_YAP"/>
    <property type="match status" value="1"/>
</dbReference>
<comment type="subcellular location">
    <subcellularLocation>
        <location evidence="1">Nucleus</location>
    </subcellularLocation>
</comment>
<dbReference type="InterPro" id="IPR046347">
    <property type="entry name" value="bZIP_sf"/>
</dbReference>
<organism evidence="5 6">
    <name type="scientific">Viridothelium virens</name>
    <name type="common">Speckled blister lichen</name>
    <name type="synonym">Trypethelium virens</name>
    <dbReference type="NCBI Taxonomy" id="1048519"/>
    <lineage>
        <taxon>Eukaryota</taxon>
        <taxon>Fungi</taxon>
        <taxon>Dikarya</taxon>
        <taxon>Ascomycota</taxon>
        <taxon>Pezizomycotina</taxon>
        <taxon>Dothideomycetes</taxon>
        <taxon>Dothideomycetes incertae sedis</taxon>
        <taxon>Trypetheliales</taxon>
        <taxon>Trypetheliaceae</taxon>
        <taxon>Viridothelium</taxon>
    </lineage>
</organism>
<dbReference type="PANTHER" id="PTHR40621:SF6">
    <property type="entry name" value="AP-1-LIKE TRANSCRIPTION FACTOR YAP1-RELATED"/>
    <property type="match status" value="1"/>
</dbReference>
<gene>
    <name evidence="5" type="ORF">EV356DRAFT_505449</name>
</gene>
<dbReference type="GO" id="GO:0000976">
    <property type="term" value="F:transcription cis-regulatory region binding"/>
    <property type="evidence" value="ECO:0007669"/>
    <property type="project" value="InterPro"/>
</dbReference>
<evidence type="ECO:0000256" key="2">
    <source>
        <dbReference type="ARBA" id="ARBA00023242"/>
    </source>
</evidence>
<dbReference type="AlphaFoldDB" id="A0A6A6H3J7"/>
<feature type="region of interest" description="Disordered" evidence="3">
    <location>
        <begin position="139"/>
        <end position="172"/>
    </location>
</feature>
<dbReference type="Gene3D" id="1.20.5.170">
    <property type="match status" value="1"/>
</dbReference>
<keyword evidence="2" id="KW-0539">Nucleus</keyword>
<evidence type="ECO:0000313" key="5">
    <source>
        <dbReference type="EMBL" id="KAF2232270.1"/>
    </source>
</evidence>
<feature type="compositionally biased region" description="Low complexity" evidence="3">
    <location>
        <begin position="139"/>
        <end position="159"/>
    </location>
</feature>
<evidence type="ECO:0000256" key="1">
    <source>
        <dbReference type="ARBA" id="ARBA00004123"/>
    </source>
</evidence>
<dbReference type="SMART" id="SM00338">
    <property type="entry name" value="BRLZ"/>
    <property type="match status" value="1"/>
</dbReference>
<accession>A0A6A6H3J7</accession>
<evidence type="ECO:0000313" key="6">
    <source>
        <dbReference type="Proteomes" id="UP000800092"/>
    </source>
</evidence>
<evidence type="ECO:0000256" key="3">
    <source>
        <dbReference type="SAM" id="MobiDB-lite"/>
    </source>
</evidence>
<feature type="compositionally biased region" description="Low complexity" evidence="3">
    <location>
        <begin position="9"/>
        <end position="22"/>
    </location>
</feature>
<sequence length="351" mass="38407">MAEGDARRGSSAGYGSGESTSSRSPLGLGFLKNFTSNQKTTRDGQPPKRRGPKPDSKPALTRRQELNRQAQRTHRERKEMYIKALEQEVLRLKEVFANTTKERDAFAEENRKLRELLAANGIQVDINLNSPTGVPGLTSSYGDSSSGSISGSYAPGSAGFSPTPPGGVAGQRAPISQQNLAQIPQGGLDYDQIGIDFVLTLERPCMDHMQFLCVRSDESLQNPPPINDDNHLENDVHISGHALMATCPPPSHIANHPQEQYGHKMPDLGVPDLMKLLDLSNRLPLDGEITPIMAWTMVRGHARVAELTKKDLEAIKNDLLAKVRCYGFGAVLEEFEVRDALSNVLATKGYQ</sequence>
<dbReference type="InterPro" id="IPR004827">
    <property type="entry name" value="bZIP"/>
</dbReference>
<feature type="domain" description="BZIP" evidence="4">
    <location>
        <begin position="54"/>
        <end position="119"/>
    </location>
</feature>
<name>A0A6A6H3J7_VIRVR</name>
<dbReference type="InterPro" id="IPR050936">
    <property type="entry name" value="AP-1-like"/>
</dbReference>
<feature type="region of interest" description="Disordered" evidence="3">
    <location>
        <begin position="1"/>
        <end position="75"/>
    </location>
</feature>
<evidence type="ECO:0000259" key="4">
    <source>
        <dbReference type="SMART" id="SM00338"/>
    </source>
</evidence>
<dbReference type="SUPFAM" id="SSF57959">
    <property type="entry name" value="Leucine zipper domain"/>
    <property type="match status" value="1"/>
</dbReference>
<proteinExistence type="predicted"/>
<keyword evidence="6" id="KW-1185">Reference proteome</keyword>
<dbReference type="OrthoDB" id="2590011at2759"/>